<dbReference type="AlphaFoldDB" id="A0A8J5D058"/>
<name>A0A8J5D058_CHIOP</name>
<accession>A0A8J5D058</accession>
<dbReference type="OrthoDB" id="1919692at2759"/>
<sequence>MNGDLSAHELITGKHHRFLTDPRRQQQQQQQQPPPVNSSFQAPAPYLPAKKGILKNQKGKGIATPGIKAPRQRKQTASEILSETLSSLATSLQNSVTDKQEVSLGQLERSVVNVLAWQRLEELLCPPRPATPPVVTKPLPARALICPLVQDSHLLDWAVKTSPPSYSTEPVPMAYRILRVGKGKDNTDLMCVRQHSEDTLFFFSYCVYMCVCLCLCTRVMKDQKSS</sequence>
<reference evidence="2" key="1">
    <citation type="submission" date="2020-07" db="EMBL/GenBank/DDBJ databases">
        <title>The High-quality genome of the commercially important snow crab, Chionoecetes opilio.</title>
        <authorList>
            <person name="Jeong J.-H."/>
            <person name="Ryu S."/>
        </authorList>
    </citation>
    <scope>NUCLEOTIDE SEQUENCE</scope>
    <source>
        <strain evidence="2">MADBK_172401_WGS</strain>
        <tissue evidence="2">Digestive gland</tissue>
    </source>
</reference>
<evidence type="ECO:0000256" key="1">
    <source>
        <dbReference type="SAM" id="MobiDB-lite"/>
    </source>
</evidence>
<organism evidence="2 3">
    <name type="scientific">Chionoecetes opilio</name>
    <name type="common">Atlantic snow crab</name>
    <name type="synonym">Cancer opilio</name>
    <dbReference type="NCBI Taxonomy" id="41210"/>
    <lineage>
        <taxon>Eukaryota</taxon>
        <taxon>Metazoa</taxon>
        <taxon>Ecdysozoa</taxon>
        <taxon>Arthropoda</taxon>
        <taxon>Crustacea</taxon>
        <taxon>Multicrustacea</taxon>
        <taxon>Malacostraca</taxon>
        <taxon>Eumalacostraca</taxon>
        <taxon>Eucarida</taxon>
        <taxon>Decapoda</taxon>
        <taxon>Pleocyemata</taxon>
        <taxon>Brachyura</taxon>
        <taxon>Eubrachyura</taxon>
        <taxon>Majoidea</taxon>
        <taxon>Majidae</taxon>
        <taxon>Chionoecetes</taxon>
    </lineage>
</organism>
<evidence type="ECO:0000313" key="3">
    <source>
        <dbReference type="Proteomes" id="UP000770661"/>
    </source>
</evidence>
<evidence type="ECO:0000313" key="2">
    <source>
        <dbReference type="EMBL" id="KAG0723630.1"/>
    </source>
</evidence>
<feature type="region of interest" description="Disordered" evidence="1">
    <location>
        <begin position="20"/>
        <end position="75"/>
    </location>
</feature>
<comment type="caution">
    <text evidence="2">The sequence shown here is derived from an EMBL/GenBank/DDBJ whole genome shotgun (WGS) entry which is preliminary data.</text>
</comment>
<keyword evidence="3" id="KW-1185">Reference proteome</keyword>
<gene>
    <name evidence="2" type="ORF">GWK47_042297</name>
</gene>
<dbReference type="EMBL" id="JACEEZ010007988">
    <property type="protein sequence ID" value="KAG0723630.1"/>
    <property type="molecule type" value="Genomic_DNA"/>
</dbReference>
<dbReference type="Proteomes" id="UP000770661">
    <property type="component" value="Unassembled WGS sequence"/>
</dbReference>
<proteinExistence type="predicted"/>
<protein>
    <submittedName>
        <fullName evidence="2">Uncharacterized protein</fullName>
    </submittedName>
</protein>